<keyword evidence="3 6" id="KW-1133">Transmembrane helix</keyword>
<dbReference type="PANTHER" id="PTHR10037:SF62">
    <property type="entry name" value="SODIUM CHANNEL PROTEIN 60E"/>
    <property type="match status" value="1"/>
</dbReference>
<accession>A0A061S595</accession>
<reference evidence="8" key="1">
    <citation type="submission" date="2014-05" db="EMBL/GenBank/DDBJ databases">
        <title>The transcriptome of the halophilic microalga Tetraselmis sp. GSL018 isolated from the Great Salt Lake, Utah.</title>
        <authorList>
            <person name="Jinkerson R.E."/>
            <person name="D'Adamo S."/>
            <person name="Posewitz M.C."/>
        </authorList>
    </citation>
    <scope>NUCLEOTIDE SEQUENCE</scope>
    <source>
        <strain evidence="8">GSL018</strain>
    </source>
</reference>
<dbReference type="GO" id="GO:0005248">
    <property type="term" value="F:voltage-gated sodium channel activity"/>
    <property type="evidence" value="ECO:0007669"/>
    <property type="project" value="TreeGrafter"/>
</dbReference>
<proteinExistence type="predicted"/>
<dbReference type="SUPFAM" id="SSF81324">
    <property type="entry name" value="Voltage-gated potassium channels"/>
    <property type="match status" value="1"/>
</dbReference>
<organism evidence="8">
    <name type="scientific">Tetraselmis sp. GSL018</name>
    <dbReference type="NCBI Taxonomy" id="582737"/>
    <lineage>
        <taxon>Eukaryota</taxon>
        <taxon>Viridiplantae</taxon>
        <taxon>Chlorophyta</taxon>
        <taxon>core chlorophytes</taxon>
        <taxon>Chlorodendrophyceae</taxon>
        <taxon>Chlorodendrales</taxon>
        <taxon>Chlorodendraceae</taxon>
        <taxon>Tetraselmis</taxon>
    </lineage>
</organism>
<evidence type="ECO:0000259" key="7">
    <source>
        <dbReference type="Pfam" id="PF00520"/>
    </source>
</evidence>
<evidence type="ECO:0000313" key="8">
    <source>
        <dbReference type="EMBL" id="JAC78139.1"/>
    </source>
</evidence>
<dbReference type="Gene3D" id="1.10.287.70">
    <property type="match status" value="1"/>
</dbReference>
<evidence type="ECO:0000256" key="3">
    <source>
        <dbReference type="ARBA" id="ARBA00022989"/>
    </source>
</evidence>
<evidence type="ECO:0000256" key="4">
    <source>
        <dbReference type="ARBA" id="ARBA00023136"/>
    </source>
</evidence>
<evidence type="ECO:0000256" key="5">
    <source>
        <dbReference type="SAM" id="MobiDB-lite"/>
    </source>
</evidence>
<dbReference type="Gene3D" id="1.20.120.350">
    <property type="entry name" value="Voltage-gated potassium channels. Chain C"/>
    <property type="match status" value="2"/>
</dbReference>
<keyword evidence="2 6" id="KW-0812">Transmembrane</keyword>
<dbReference type="GO" id="GO:0086010">
    <property type="term" value="P:membrane depolarization during action potential"/>
    <property type="evidence" value="ECO:0007669"/>
    <property type="project" value="TreeGrafter"/>
</dbReference>
<feature type="region of interest" description="Disordered" evidence="5">
    <location>
        <begin position="453"/>
        <end position="472"/>
    </location>
</feature>
<dbReference type="PANTHER" id="PTHR10037">
    <property type="entry name" value="VOLTAGE-GATED CATION CHANNEL CALCIUM AND SODIUM"/>
    <property type="match status" value="1"/>
</dbReference>
<feature type="transmembrane region" description="Helical" evidence="6">
    <location>
        <begin position="330"/>
        <end position="357"/>
    </location>
</feature>
<feature type="domain" description="Ion transport" evidence="7">
    <location>
        <begin position="195"/>
        <end position="367"/>
    </location>
</feature>
<protein>
    <submittedName>
        <fullName evidence="8">Ion transport protein</fullName>
    </submittedName>
</protein>
<feature type="transmembrane region" description="Helical" evidence="6">
    <location>
        <begin position="196"/>
        <end position="220"/>
    </location>
</feature>
<evidence type="ECO:0000256" key="2">
    <source>
        <dbReference type="ARBA" id="ARBA00022692"/>
    </source>
</evidence>
<dbReference type="InterPro" id="IPR043203">
    <property type="entry name" value="VGCC_Ca_Na"/>
</dbReference>
<dbReference type="EMBL" id="GBEZ01007313">
    <property type="protein sequence ID" value="JAC78139.1"/>
    <property type="molecule type" value="Transcribed_RNA"/>
</dbReference>
<dbReference type="InterPro" id="IPR005821">
    <property type="entry name" value="Ion_trans_dom"/>
</dbReference>
<evidence type="ECO:0000256" key="1">
    <source>
        <dbReference type="ARBA" id="ARBA00004141"/>
    </source>
</evidence>
<comment type="subcellular location">
    <subcellularLocation>
        <location evidence="1">Membrane</location>
        <topology evidence="1">Multi-pass membrane protein</topology>
    </subcellularLocation>
</comment>
<feature type="transmembrane region" description="Helical" evidence="6">
    <location>
        <begin position="69"/>
        <end position="87"/>
    </location>
</feature>
<evidence type="ECO:0000256" key="6">
    <source>
        <dbReference type="SAM" id="Phobius"/>
    </source>
</evidence>
<dbReference type="Pfam" id="PF00520">
    <property type="entry name" value="Ion_trans"/>
    <property type="match status" value="1"/>
</dbReference>
<dbReference type="AlphaFoldDB" id="A0A061S595"/>
<feature type="compositionally biased region" description="Basic and acidic residues" evidence="5">
    <location>
        <begin position="457"/>
        <end position="472"/>
    </location>
</feature>
<keyword evidence="4 6" id="KW-0472">Membrane</keyword>
<dbReference type="GO" id="GO:0001518">
    <property type="term" value="C:voltage-gated sodium channel complex"/>
    <property type="evidence" value="ECO:0007669"/>
    <property type="project" value="TreeGrafter"/>
</dbReference>
<sequence>MLLLLRQKKVDYDKQAQVVDYLKHGGNRRSSFATFLRQKNCEDAGRRWAIVSYWLKFSHLCNNVSTSSWFSNFITGAIVVASALVGIQTYPGMEYIPGEDNTTASRVWMIMDQIVLYIFTAEVVVKMAVAEGTSPWRYFGSYGEDEPAAEERVDPDDLGMVWNSSKSLTGLEKEEKEEKEREREDGFSLSKIHLDFWNIFDFIVVVVCYLPLRAGMIAVIRLFRLLRVLKLVRALPELQVLILGLLGSLTSIFYVVLLLFLVFYFYAIMAVTLLRENDPVHFGDLQITFVTLFRMATLEDWTEVTYTAMLGCEAYNFGYMEWRCTSSKGLGWPAAALFVSFVIVATFVVLNLFIGVINENMAIAKEQLKEMRKEEMMRKGMDDSVNEIKELHTLSKRMKKLHKRTARLHQAMAMAEYDVKTLMESLQAKSACWQLNREEQTITEKQRSGALKWVGLKKGDASSRSDAPKTSD</sequence>
<dbReference type="InterPro" id="IPR027359">
    <property type="entry name" value="Volt_channel_dom_sf"/>
</dbReference>
<name>A0A061S595_9CHLO</name>
<feature type="transmembrane region" description="Helical" evidence="6">
    <location>
        <begin position="240"/>
        <end position="267"/>
    </location>
</feature>
<gene>
    <name evidence="8" type="ORF">TSPGSL018_15926</name>
</gene>